<dbReference type="InterPro" id="IPR042047">
    <property type="entry name" value="SleB_dom1"/>
</dbReference>
<keyword evidence="3" id="KW-1185">Reference proteome</keyword>
<organism evidence="2 3">
    <name type="scientific">Tsuneonella deserti</name>
    <dbReference type="NCBI Taxonomy" id="2035528"/>
    <lineage>
        <taxon>Bacteria</taxon>
        <taxon>Pseudomonadati</taxon>
        <taxon>Pseudomonadota</taxon>
        <taxon>Alphaproteobacteria</taxon>
        <taxon>Sphingomonadales</taxon>
        <taxon>Erythrobacteraceae</taxon>
        <taxon>Tsuneonella</taxon>
    </lineage>
</organism>
<dbReference type="Proteomes" id="UP000619041">
    <property type="component" value="Unassembled WGS sequence"/>
</dbReference>
<dbReference type="RefSeq" id="WP_229658493.1">
    <property type="nucleotide sequence ID" value="NZ_BMKL01000001.1"/>
</dbReference>
<dbReference type="InterPro" id="IPR011105">
    <property type="entry name" value="Cell_wall_hydrolase_SleB"/>
</dbReference>
<feature type="domain" description="Cell wall hydrolase SleB" evidence="1">
    <location>
        <begin position="149"/>
        <end position="258"/>
    </location>
</feature>
<dbReference type="EMBL" id="BMKL01000001">
    <property type="protein sequence ID" value="GGD96245.1"/>
    <property type="molecule type" value="Genomic_DNA"/>
</dbReference>
<reference evidence="3" key="1">
    <citation type="journal article" date="2019" name="Int. J. Syst. Evol. Microbiol.">
        <title>The Global Catalogue of Microorganisms (GCM) 10K type strain sequencing project: providing services to taxonomists for standard genome sequencing and annotation.</title>
        <authorList>
            <consortium name="The Broad Institute Genomics Platform"/>
            <consortium name="The Broad Institute Genome Sequencing Center for Infectious Disease"/>
            <person name="Wu L."/>
            <person name="Ma J."/>
        </authorList>
    </citation>
    <scope>NUCLEOTIDE SEQUENCE [LARGE SCALE GENOMIC DNA]</scope>
    <source>
        <strain evidence="3">CGMCC 1.15959</strain>
    </source>
</reference>
<evidence type="ECO:0000313" key="2">
    <source>
        <dbReference type="EMBL" id="GGD96245.1"/>
    </source>
</evidence>
<evidence type="ECO:0000259" key="1">
    <source>
        <dbReference type="Pfam" id="PF07486"/>
    </source>
</evidence>
<comment type="caution">
    <text evidence="2">The sequence shown here is derived from an EMBL/GenBank/DDBJ whole genome shotgun (WGS) entry which is preliminary data.</text>
</comment>
<dbReference type="Pfam" id="PF07486">
    <property type="entry name" value="Hydrolase_2"/>
    <property type="match status" value="1"/>
</dbReference>
<dbReference type="Gene3D" id="1.10.10.2520">
    <property type="entry name" value="Cell wall hydrolase SleB, domain 1"/>
    <property type="match status" value="1"/>
</dbReference>
<evidence type="ECO:0000313" key="3">
    <source>
        <dbReference type="Proteomes" id="UP000619041"/>
    </source>
</evidence>
<gene>
    <name evidence="2" type="ORF">GCM10011515_15180</name>
</gene>
<name>A0ABQ1S9F0_9SPHN</name>
<proteinExistence type="predicted"/>
<protein>
    <recommendedName>
        <fullName evidence="1">Cell wall hydrolase SleB domain-containing protein</fullName>
    </recommendedName>
</protein>
<sequence>MPPVAAIPRRPRKPRLSARLRALWSSGGPHRGRRLLALAAAVAVPAMAAPGEWRSFDLPASQAEAGPMPFETPGQSFPGSAFFYLEDLPEAPRDTLPPPIETGAHSDTQGALPQAVGTSARSFTALGSGLDKARALQCMTMALYYEAANEPTDGQRAVAQVILNRVAHPSYPNSVCGVVFQGSERRTGCQFSFTCDGSLMRQPARASWDRARSVAADALAGYVFRPIGLATHYHATYVLPYWASSLENVGTIGLHTFYRWRGAAGRWDAFAVRYRGGEPAAAPHPRSDVLTPESAPDPIVLAQAYEAARRKAQKEAAEYVPPPPVYSAAVQARGGDRAFTAQDLPQSSGIKAEYANSGRWIAQPTGISTM</sequence>
<accession>A0ABQ1S9F0</accession>